<dbReference type="KEGG" id="vg:75691295"/>
<dbReference type="InterPro" id="IPR011604">
    <property type="entry name" value="PDDEXK-like_dom_sf"/>
</dbReference>
<dbReference type="Gene3D" id="3.90.320.10">
    <property type="match status" value="1"/>
</dbReference>
<keyword evidence="1" id="KW-0378">Hydrolase</keyword>
<sequence length="330" mass="38730">MYKVRPIYDDIRLFFDEPSHKYTDNLGNEYVSTTTLLHNYKPKFDKEYWLNKKAKELHISKERLAKQWQEITDEACKRGTKTHNGLEDSIKDTSMFYKAVQHIKRNDNSMTTVADIETIDQYVKPIILDDFIQKTENKYPKVYEIFDYYITNGYKIYSEIGGFIPDLLISGTIDILILREDKFIIGDWKTNRGGLKFESGYYKKDKRQNPHQTTDVWVSTNNKLLPPVAHLADCNGAIYNLQLSMYAFMVEYILGLPCAGLWLCHIDSDFVLNEYGMPKRFPDGLYHLKKNPKEIVTVHKMKYLRTEIINILEDRRKNIAASRISSKTLF</sequence>
<reference evidence="1 2" key="1">
    <citation type="submission" date="2021-04" db="EMBL/GenBank/DDBJ databases">
        <authorList>
            <person name="Shkoporov A.N."/>
            <person name="Stockdale S.R."/>
            <person name="Guerin E."/>
            <person name="Ross R.P."/>
            <person name="Hill C."/>
        </authorList>
    </citation>
    <scope>NUCLEOTIDE SEQUENCE [LARGE SCALE GENOMIC DNA]</scope>
    <source>
        <strain evidence="2">cr9_1</strain>
    </source>
</reference>
<accession>A0AAE7RVI2</accession>
<dbReference type="RefSeq" id="YP_010359771.1">
    <property type="nucleotide sequence ID" value="NC_062776.1"/>
</dbReference>
<dbReference type="EMBL" id="MZ130486">
    <property type="protein sequence ID" value="QWM90199.1"/>
    <property type="molecule type" value="Genomic_DNA"/>
</dbReference>
<keyword evidence="1" id="KW-0067">ATP-binding</keyword>
<keyword evidence="1" id="KW-0547">Nucleotide-binding</keyword>
<keyword evidence="1" id="KW-0347">Helicase</keyword>
<dbReference type="GO" id="GO:0004386">
    <property type="term" value="F:helicase activity"/>
    <property type="evidence" value="ECO:0007669"/>
    <property type="project" value="UniProtKB-KW"/>
</dbReference>
<dbReference type="Proteomes" id="UP000827813">
    <property type="component" value="Segment"/>
</dbReference>
<organism evidence="1 2">
    <name type="scientific">uncultured phage cr9_1</name>
    <dbReference type="NCBI Taxonomy" id="2986400"/>
    <lineage>
        <taxon>Viruses</taxon>
        <taxon>Duplodnaviria</taxon>
        <taxon>Heunggongvirae</taxon>
        <taxon>Uroviricota</taxon>
        <taxon>Caudoviricetes</taxon>
        <taxon>Crassvirales</taxon>
        <taxon>Intestiviridae</taxon>
        <taxon>Crudevirinae</taxon>
        <taxon>Dabirmavirus</taxon>
        <taxon>Dabirmavirus hominis</taxon>
    </lineage>
</organism>
<proteinExistence type="predicted"/>
<keyword evidence="2" id="KW-1185">Reference proteome</keyword>
<name>A0AAE7RVI2_9CAUD</name>
<evidence type="ECO:0000313" key="1">
    <source>
        <dbReference type="EMBL" id="QWM90199.1"/>
    </source>
</evidence>
<protein>
    <submittedName>
        <fullName evidence="1">DNA replication ATP-dependent helicase</fullName>
    </submittedName>
</protein>
<gene>
    <name evidence="1" type="primary">gp_23132</name>
</gene>
<evidence type="ECO:0000313" key="2">
    <source>
        <dbReference type="Proteomes" id="UP000827813"/>
    </source>
</evidence>
<dbReference type="GeneID" id="75691295"/>